<dbReference type="GO" id="GO:0061799">
    <property type="term" value="F:cyclic pyranopterin monophosphate synthase activity"/>
    <property type="evidence" value="ECO:0007669"/>
    <property type="project" value="TreeGrafter"/>
</dbReference>
<feature type="binding site" evidence="12">
    <location>
        <position position="179"/>
    </location>
    <ligand>
        <name>GTP</name>
        <dbReference type="ChEBI" id="CHEBI:37565"/>
    </ligand>
</feature>
<evidence type="ECO:0000256" key="1">
    <source>
        <dbReference type="ARBA" id="ARBA00012167"/>
    </source>
</evidence>
<dbReference type="InterPro" id="IPR006638">
    <property type="entry name" value="Elp3/MiaA/NifB-like_rSAM"/>
</dbReference>
<comment type="similarity">
    <text evidence="12">Belongs to the radical SAM superfamily. MoaA family.</text>
</comment>
<feature type="compositionally biased region" description="Polar residues" evidence="13">
    <location>
        <begin position="18"/>
        <end position="41"/>
    </location>
</feature>
<dbReference type="EC" id="4.1.99.22" evidence="1 12"/>
<feature type="compositionally biased region" description="Basic and acidic residues" evidence="13">
    <location>
        <begin position="1"/>
        <end position="17"/>
    </location>
</feature>
<dbReference type="GO" id="GO:1904047">
    <property type="term" value="F:S-adenosyl-L-methionine binding"/>
    <property type="evidence" value="ECO:0007669"/>
    <property type="project" value="UniProtKB-UniRule"/>
</dbReference>
<dbReference type="UniPathway" id="UPA00344"/>
<dbReference type="Proteomes" id="UP000077037">
    <property type="component" value="Unassembled WGS sequence"/>
</dbReference>
<dbReference type="EMBL" id="FKBS01000014">
    <property type="protein sequence ID" value="SAI30708.1"/>
    <property type="molecule type" value="Genomic_DNA"/>
</dbReference>
<organism evidence="15 16">
    <name type="scientific">Bordetella ansorpii</name>
    <dbReference type="NCBI Taxonomy" id="288768"/>
    <lineage>
        <taxon>Bacteria</taxon>
        <taxon>Pseudomonadati</taxon>
        <taxon>Pseudomonadota</taxon>
        <taxon>Betaproteobacteria</taxon>
        <taxon>Burkholderiales</taxon>
        <taxon>Alcaligenaceae</taxon>
        <taxon>Bordetella</taxon>
    </lineage>
</organism>
<proteinExistence type="inferred from homology"/>
<dbReference type="GO" id="GO:0005525">
    <property type="term" value="F:GTP binding"/>
    <property type="evidence" value="ECO:0007669"/>
    <property type="project" value="UniProtKB-UniRule"/>
</dbReference>
<feature type="binding site" evidence="12">
    <location>
        <position position="101"/>
    </location>
    <ligand>
        <name>[4Fe-4S] cluster</name>
        <dbReference type="ChEBI" id="CHEBI:49883"/>
        <label>1</label>
        <note>4Fe-4S-S-AdoMet</note>
    </ligand>
</feature>
<dbReference type="PANTHER" id="PTHR22960">
    <property type="entry name" value="MOLYBDOPTERIN COFACTOR SYNTHESIS PROTEIN A"/>
    <property type="match status" value="1"/>
</dbReference>
<keyword evidence="9 12" id="KW-0501">Molybdenum cofactor biosynthesis</keyword>
<keyword evidence="5 12" id="KW-0547">Nucleotide-binding</keyword>
<dbReference type="GO" id="GO:0051539">
    <property type="term" value="F:4 iron, 4 sulfur cluster binding"/>
    <property type="evidence" value="ECO:0007669"/>
    <property type="project" value="UniProtKB-UniRule"/>
</dbReference>
<evidence type="ECO:0000256" key="8">
    <source>
        <dbReference type="ARBA" id="ARBA00023134"/>
    </source>
</evidence>
<dbReference type="SMART" id="SM00729">
    <property type="entry name" value="Elp3"/>
    <property type="match status" value="1"/>
</dbReference>
<evidence type="ECO:0000256" key="6">
    <source>
        <dbReference type="ARBA" id="ARBA00023004"/>
    </source>
</evidence>
<feature type="binding site" evidence="12">
    <location>
        <position position="148"/>
    </location>
    <ligand>
        <name>S-adenosyl-L-methionine</name>
        <dbReference type="ChEBI" id="CHEBI:59789"/>
    </ligand>
</feature>
<evidence type="ECO:0000256" key="2">
    <source>
        <dbReference type="ARBA" id="ARBA00022485"/>
    </source>
</evidence>
<keyword evidence="3 12" id="KW-0949">S-adenosyl-L-methionine</keyword>
<dbReference type="SFLD" id="SFLDG01383">
    <property type="entry name" value="cyclic_pyranopterin_phosphate"/>
    <property type="match status" value="1"/>
</dbReference>
<dbReference type="InterPro" id="IPR010505">
    <property type="entry name" value="MoaA_twitch"/>
</dbReference>
<comment type="pathway">
    <text evidence="12">Cofactor biosynthesis; molybdopterin biosynthesis.</text>
</comment>
<feature type="domain" description="Radical SAM core" evidence="14">
    <location>
        <begin position="81"/>
        <end position="305"/>
    </location>
</feature>
<dbReference type="HAMAP" id="MF_01225_B">
    <property type="entry name" value="MoaA_B"/>
    <property type="match status" value="1"/>
</dbReference>
<feature type="binding site" evidence="12">
    <location>
        <position position="90"/>
    </location>
    <ligand>
        <name>GTP</name>
        <dbReference type="ChEBI" id="CHEBI:37565"/>
    </ligand>
</feature>
<feature type="binding site" evidence="12">
    <location>
        <position position="97"/>
    </location>
    <ligand>
        <name>[4Fe-4S] cluster</name>
        <dbReference type="ChEBI" id="CHEBI:49883"/>
        <label>1</label>
        <note>4Fe-4S-S-AdoMet</note>
    </ligand>
</feature>
<dbReference type="CDD" id="cd21117">
    <property type="entry name" value="Twitch_MoaA"/>
    <property type="match status" value="1"/>
</dbReference>
<feature type="binding site" evidence="12">
    <location>
        <position position="342"/>
    </location>
    <ligand>
        <name>[4Fe-4S] cluster</name>
        <dbReference type="ChEBI" id="CHEBI:49883"/>
        <label>2</label>
        <note>4Fe-4S-substrate</note>
    </ligand>
</feature>
<feature type="binding site" evidence="12">
    <location>
        <position position="339"/>
    </location>
    <ligand>
        <name>[4Fe-4S] cluster</name>
        <dbReference type="ChEBI" id="CHEBI:49883"/>
        <label>2</label>
        <note>4Fe-4S-substrate</note>
    </ligand>
</feature>
<reference evidence="15 16" key="1">
    <citation type="submission" date="2016-03" db="EMBL/GenBank/DDBJ databases">
        <authorList>
            <consortium name="Pathogen Informatics"/>
        </authorList>
    </citation>
    <scope>NUCLEOTIDE SEQUENCE [LARGE SCALE GENOMIC DNA]</scope>
    <source>
        <strain evidence="15 16">NCTC13364</strain>
    </source>
</reference>
<keyword evidence="6 12" id="KW-0408">Iron</keyword>
<dbReference type="InterPro" id="IPR050105">
    <property type="entry name" value="MoCo_biosynth_MoaA/MoaC"/>
</dbReference>
<dbReference type="InterPro" id="IPR007197">
    <property type="entry name" value="rSAM"/>
</dbReference>
<feature type="binding site" evidence="12">
    <location>
        <position position="103"/>
    </location>
    <ligand>
        <name>S-adenosyl-L-methionine</name>
        <dbReference type="ChEBI" id="CHEBI:59789"/>
    </ligand>
</feature>
<evidence type="ECO:0000256" key="7">
    <source>
        <dbReference type="ARBA" id="ARBA00023014"/>
    </source>
</evidence>
<evidence type="ECO:0000256" key="12">
    <source>
        <dbReference type="HAMAP-Rule" id="MF_01225"/>
    </source>
</evidence>
<dbReference type="CDD" id="cd01335">
    <property type="entry name" value="Radical_SAM"/>
    <property type="match status" value="1"/>
</dbReference>
<evidence type="ECO:0000313" key="15">
    <source>
        <dbReference type="EMBL" id="SAI30708.1"/>
    </source>
</evidence>
<keyword evidence="7 12" id="KW-0411">Iron-sulfur</keyword>
<dbReference type="GO" id="GO:0061798">
    <property type="term" value="F:GTP 3',8'-cyclase activity"/>
    <property type="evidence" value="ECO:0007669"/>
    <property type="project" value="UniProtKB-UniRule"/>
</dbReference>
<dbReference type="InterPro" id="IPR040064">
    <property type="entry name" value="MoaA-like"/>
</dbReference>
<dbReference type="PANTHER" id="PTHR22960:SF0">
    <property type="entry name" value="MOLYBDENUM COFACTOR BIOSYNTHESIS PROTEIN 1"/>
    <property type="match status" value="1"/>
</dbReference>
<feature type="region of interest" description="Disordered" evidence="13">
    <location>
        <begin position="392"/>
        <end position="421"/>
    </location>
</feature>
<evidence type="ECO:0000256" key="9">
    <source>
        <dbReference type="ARBA" id="ARBA00023150"/>
    </source>
</evidence>
<comment type="cofactor">
    <cofactor evidence="12">
        <name>[4Fe-4S] cluster</name>
        <dbReference type="ChEBI" id="CHEBI:49883"/>
    </cofactor>
    <text evidence="12">Binds 2 [4Fe-4S] clusters. Binds 1 [4Fe-4S] cluster coordinated with 3 cysteines and an exchangeable S-adenosyl-L-methionine and 1 [4Fe-4S] cluster coordinated with 3 cysteines and the GTP-derived substrate.</text>
</comment>
<sequence>MDHDGEFAPAARKREDVNSQLWSMACKNSNPPTPRKTSQASPRYDFPMTKVILLADRRPKDGITDLPAGPVPVPGQDLLDRRARPLRDLRISVTDRCNFRCTYCMPREVFDGNYTFMPHSALLSFEEIARLAGVFARQGTEKIRLTGGEPLLRKNIETLVGLLAELRTPAGRPLDLTLTTNGVLLARKARALKEAGLNRVTVSLDALDPTLFARMSDSQFTPDDVLRGIDAAADAGLSPVKINMVVRRGVNDDQVVAMARRFRNTGHVLRFIEYMDVGSTNGWNLTEVLPSAEVLARIGSVWPLAPLQTDPMGRVAERWRYLDGGGEIGVISSVSHAFCEGCTRARLSPEGKLFLCLFATQGHDLRDPLRGGASDDQLATRLASIWGGRADNYSERRAGQTPDSDPAGPAPRKVEMSYIGG</sequence>
<dbReference type="SFLD" id="SFLDS00029">
    <property type="entry name" value="Radical_SAM"/>
    <property type="match status" value="1"/>
</dbReference>
<evidence type="ECO:0000256" key="3">
    <source>
        <dbReference type="ARBA" id="ARBA00022691"/>
    </source>
</evidence>
<dbReference type="InterPro" id="IPR000385">
    <property type="entry name" value="MoaA_NifB_PqqE_Fe-S-bd_CS"/>
</dbReference>
<feature type="binding site" evidence="12">
    <location>
        <position position="356"/>
    </location>
    <ligand>
        <name>[4Fe-4S] cluster</name>
        <dbReference type="ChEBI" id="CHEBI:49883"/>
        <label>2</label>
        <note>4Fe-4S-substrate</note>
    </ligand>
</feature>
<dbReference type="SFLD" id="SFLDG01386">
    <property type="entry name" value="main_SPASM_domain-containing"/>
    <property type="match status" value="1"/>
</dbReference>
<dbReference type="SUPFAM" id="SSF102114">
    <property type="entry name" value="Radical SAM enzymes"/>
    <property type="match status" value="1"/>
</dbReference>
<evidence type="ECO:0000259" key="14">
    <source>
        <dbReference type="PROSITE" id="PS51918"/>
    </source>
</evidence>
<dbReference type="Pfam" id="PF04055">
    <property type="entry name" value="Radical_SAM"/>
    <property type="match status" value="1"/>
</dbReference>
<dbReference type="GO" id="GO:0006777">
    <property type="term" value="P:Mo-molybdopterin cofactor biosynthetic process"/>
    <property type="evidence" value="ECO:0007669"/>
    <property type="project" value="UniProtKB-UniRule"/>
</dbReference>
<comment type="subunit">
    <text evidence="12">Monomer and homodimer.</text>
</comment>
<evidence type="ECO:0000256" key="13">
    <source>
        <dbReference type="SAM" id="MobiDB-lite"/>
    </source>
</evidence>
<dbReference type="InterPro" id="IPR013785">
    <property type="entry name" value="Aldolase_TIM"/>
</dbReference>
<protein>
    <recommendedName>
        <fullName evidence="1 12">GTP 3',8-cyclase</fullName>
        <ecNumber evidence="1 12">4.1.99.22</ecNumber>
    </recommendedName>
    <alternativeName>
        <fullName evidence="12">Molybdenum cofactor biosynthesis protein A</fullName>
    </alternativeName>
</protein>
<evidence type="ECO:0000256" key="11">
    <source>
        <dbReference type="ARBA" id="ARBA00048697"/>
    </source>
</evidence>
<dbReference type="Pfam" id="PF06463">
    <property type="entry name" value="Mob_synth_C"/>
    <property type="match status" value="1"/>
</dbReference>
<keyword evidence="10 12" id="KW-0456">Lyase</keyword>
<dbReference type="Gene3D" id="3.20.20.70">
    <property type="entry name" value="Aldolase class I"/>
    <property type="match status" value="1"/>
</dbReference>
<evidence type="ECO:0000256" key="5">
    <source>
        <dbReference type="ARBA" id="ARBA00022741"/>
    </source>
</evidence>
<dbReference type="InterPro" id="IPR013483">
    <property type="entry name" value="MoaA"/>
</dbReference>
<feature type="binding site" evidence="12">
    <location>
        <position position="241"/>
    </location>
    <ligand>
        <name>GTP</name>
        <dbReference type="ChEBI" id="CHEBI:37565"/>
    </ligand>
</feature>
<dbReference type="PROSITE" id="PS01305">
    <property type="entry name" value="MOAA_NIFB_PQQE"/>
    <property type="match status" value="1"/>
</dbReference>
<accession>A0A157PB51</accession>
<keyword evidence="4 12" id="KW-0479">Metal-binding</keyword>
<feature type="binding site" evidence="12">
    <location>
        <position position="275"/>
    </location>
    <ligand>
        <name>S-adenosyl-L-methionine</name>
        <dbReference type="ChEBI" id="CHEBI:59789"/>
    </ligand>
</feature>
<dbReference type="SFLD" id="SFLDG01067">
    <property type="entry name" value="SPASM/twitch_domain_containing"/>
    <property type="match status" value="1"/>
</dbReference>
<dbReference type="AlphaFoldDB" id="A0A157PB51"/>
<dbReference type="GO" id="GO:0046872">
    <property type="term" value="F:metal ion binding"/>
    <property type="evidence" value="ECO:0007669"/>
    <property type="project" value="UniProtKB-KW"/>
</dbReference>
<feature type="binding site" evidence="12">
    <location>
        <begin position="344"/>
        <end position="346"/>
    </location>
    <ligand>
        <name>GTP</name>
        <dbReference type="ChEBI" id="CHEBI:37565"/>
    </ligand>
</feature>
<keyword evidence="8 12" id="KW-0342">GTP-binding</keyword>
<feature type="binding site" evidence="12">
    <location>
        <position position="144"/>
    </location>
    <ligand>
        <name>GTP</name>
        <dbReference type="ChEBI" id="CHEBI:37565"/>
    </ligand>
</feature>
<gene>
    <name evidence="12 15" type="primary">moaA</name>
    <name evidence="15" type="ORF">SAMEA1982600_02449</name>
</gene>
<comment type="function">
    <text evidence="12">Catalyzes the cyclization of GTP to (8S)-3',8-cyclo-7,8-dihydroguanosine 5'-triphosphate.</text>
</comment>
<dbReference type="NCBIfam" id="TIGR02666">
    <property type="entry name" value="moaA"/>
    <property type="match status" value="1"/>
</dbReference>
<dbReference type="InterPro" id="IPR058240">
    <property type="entry name" value="rSAM_sf"/>
</dbReference>
<keyword evidence="2 12" id="KW-0004">4Fe-4S</keyword>
<evidence type="ECO:0000256" key="10">
    <source>
        <dbReference type="ARBA" id="ARBA00023239"/>
    </source>
</evidence>
<feature type="binding site" evidence="12">
    <location>
        <position position="203"/>
    </location>
    <ligand>
        <name>S-adenosyl-L-methionine</name>
        <dbReference type="ChEBI" id="CHEBI:59789"/>
    </ligand>
</feature>
<dbReference type="PROSITE" id="PS51918">
    <property type="entry name" value="RADICAL_SAM"/>
    <property type="match status" value="1"/>
</dbReference>
<feature type="region of interest" description="Disordered" evidence="13">
    <location>
        <begin position="1"/>
        <end position="42"/>
    </location>
</feature>
<feature type="binding site" evidence="12">
    <location>
        <position position="104"/>
    </location>
    <ligand>
        <name>[4Fe-4S] cluster</name>
        <dbReference type="ChEBI" id="CHEBI:49883"/>
        <label>1</label>
        <note>4Fe-4S-S-AdoMet</note>
    </ligand>
</feature>
<evidence type="ECO:0000256" key="4">
    <source>
        <dbReference type="ARBA" id="ARBA00022723"/>
    </source>
</evidence>
<name>A0A157PB51_9BORD</name>
<evidence type="ECO:0000313" key="16">
    <source>
        <dbReference type="Proteomes" id="UP000077037"/>
    </source>
</evidence>
<comment type="catalytic activity">
    <reaction evidence="11 12">
        <text>GTP + AH2 + S-adenosyl-L-methionine = (8S)-3',8-cyclo-7,8-dihydroguanosine 5'-triphosphate + 5'-deoxyadenosine + L-methionine + A + H(+)</text>
        <dbReference type="Rhea" id="RHEA:49576"/>
        <dbReference type="ChEBI" id="CHEBI:13193"/>
        <dbReference type="ChEBI" id="CHEBI:15378"/>
        <dbReference type="ChEBI" id="CHEBI:17319"/>
        <dbReference type="ChEBI" id="CHEBI:17499"/>
        <dbReference type="ChEBI" id="CHEBI:37565"/>
        <dbReference type="ChEBI" id="CHEBI:57844"/>
        <dbReference type="ChEBI" id="CHEBI:59789"/>
        <dbReference type="ChEBI" id="CHEBI:131766"/>
        <dbReference type="EC" id="4.1.99.22"/>
    </reaction>
</comment>